<evidence type="ECO:0000313" key="2">
    <source>
        <dbReference type="Proteomes" id="UP000197781"/>
    </source>
</evidence>
<dbReference type="Proteomes" id="UP000197781">
    <property type="component" value="Chromosome"/>
</dbReference>
<dbReference type="InterPro" id="IPR011009">
    <property type="entry name" value="Kinase-like_dom_sf"/>
</dbReference>
<dbReference type="EMBL" id="CP018145">
    <property type="protein sequence ID" value="ASJ52838.1"/>
    <property type="molecule type" value="Genomic_DNA"/>
</dbReference>
<dbReference type="RefSeq" id="WP_088906716.1">
    <property type="nucleotide sequence ID" value="NZ_CP018145.1"/>
</dbReference>
<reference evidence="1 2" key="1">
    <citation type="submission" date="2016-11" db="EMBL/GenBank/DDBJ databases">
        <authorList>
            <person name="Jaros S."/>
            <person name="Januszkiewicz K."/>
            <person name="Wedrychowicz H."/>
        </authorList>
    </citation>
    <scope>NUCLEOTIDE SEQUENCE [LARGE SCALE GENOMIC DNA]</scope>
    <source>
        <strain evidence="1 2">NF2</strain>
    </source>
</reference>
<sequence length="332" mass="39178">MDKIDLSEVCQQYRARVIRITPLDDCYLLETNRGPKELHVWPRVDVMRWSFAWRERLARQGFREVERFIRTRDTKPFLILGKRGVTMTDHHRQFEDYQPGQDIARQCGRVIAMMHQSQQESPLLSGSDLLKQEMQQVEEKGRRTKELFESFRAKSGRDSKENRWVSELMTPMLQRMDRSAAMLAHERITPEAVAVSHRDLLRDNWGMINGKLYLRGFFRPVISVQQRDVATFLRDHFLTHKDLKQIDAFFDGYEEIKPLTYGNYSLILAFMARPREVYRSIESYVKRVSLDQEASITGIEHALKSQQSVDLLLRHIAERAERSRREGVYESV</sequence>
<gene>
    <name evidence="1" type="ORF">BP422_04270</name>
</gene>
<evidence type="ECO:0000313" key="1">
    <source>
        <dbReference type="EMBL" id="ASJ52838.1"/>
    </source>
</evidence>
<dbReference type="GO" id="GO:0016740">
    <property type="term" value="F:transferase activity"/>
    <property type="evidence" value="ECO:0007669"/>
    <property type="project" value="UniProtKB-KW"/>
</dbReference>
<keyword evidence="1" id="KW-0808">Transferase</keyword>
<proteinExistence type="predicted"/>
<dbReference type="GO" id="GO:0042601">
    <property type="term" value="C:endospore-forming forespore"/>
    <property type="evidence" value="ECO:0007669"/>
    <property type="project" value="TreeGrafter"/>
</dbReference>
<dbReference type="SUPFAM" id="SSF56112">
    <property type="entry name" value="Protein kinase-like (PK-like)"/>
    <property type="match status" value="1"/>
</dbReference>
<protein>
    <submittedName>
        <fullName evidence="1">Phosphotransferase</fullName>
    </submittedName>
</protein>
<dbReference type="PANTHER" id="PTHR39179:SF3">
    <property type="entry name" value="COTS-RELATED PROTEIN"/>
    <property type="match status" value="1"/>
</dbReference>
<dbReference type="KEGG" id="bfm:BP422_04270"/>
<dbReference type="AlphaFoldDB" id="A0A220MCX7"/>
<dbReference type="Gene3D" id="3.90.1200.10">
    <property type="match status" value="1"/>
</dbReference>
<dbReference type="InterPro" id="IPR047175">
    <property type="entry name" value="CotS-like"/>
</dbReference>
<name>A0A220MCX7_9BACL</name>
<dbReference type="PANTHER" id="PTHR39179">
    <property type="entry name" value="SPORE COAT PROTEIN I"/>
    <property type="match status" value="1"/>
</dbReference>
<organism evidence="1 2">
    <name type="scientific">Brevibacillus formosus</name>
    <dbReference type="NCBI Taxonomy" id="54913"/>
    <lineage>
        <taxon>Bacteria</taxon>
        <taxon>Bacillati</taxon>
        <taxon>Bacillota</taxon>
        <taxon>Bacilli</taxon>
        <taxon>Bacillales</taxon>
        <taxon>Paenibacillaceae</taxon>
        <taxon>Brevibacillus</taxon>
    </lineage>
</organism>
<accession>A0A220MCX7</accession>